<comment type="catalytic activity">
    <reaction evidence="9">
        <text>5,6-dihydrouridine(20) in tRNA + NAD(+) = uridine(20) in tRNA + NADH + H(+)</text>
        <dbReference type="Rhea" id="RHEA:53340"/>
        <dbReference type="Rhea" id="RHEA-COMP:13533"/>
        <dbReference type="Rhea" id="RHEA-COMP:13534"/>
        <dbReference type="ChEBI" id="CHEBI:15378"/>
        <dbReference type="ChEBI" id="CHEBI:57540"/>
        <dbReference type="ChEBI" id="CHEBI:57945"/>
        <dbReference type="ChEBI" id="CHEBI:65315"/>
        <dbReference type="ChEBI" id="CHEBI:74443"/>
        <dbReference type="EC" id="1.3.1.91"/>
    </reaction>
</comment>
<dbReference type="SUPFAM" id="SSF51395">
    <property type="entry name" value="FMN-linked oxidoreductases"/>
    <property type="match status" value="1"/>
</dbReference>
<keyword evidence="8 9" id="KW-0560">Oxidoreductase</keyword>
<comment type="similarity">
    <text evidence="9">Belongs to the Dus family. DusA subfamily.</text>
</comment>
<name>A0A450RY98_9GAMM</name>
<feature type="site" description="Interacts with tRNA; defines subfamily-specific binding signature" evidence="9">
    <location>
        <position position="390"/>
    </location>
</feature>
<evidence type="ECO:0000259" key="10">
    <source>
        <dbReference type="Pfam" id="PF01207"/>
    </source>
</evidence>
<dbReference type="CDD" id="cd02801">
    <property type="entry name" value="DUS_like_FMN"/>
    <property type="match status" value="1"/>
</dbReference>
<dbReference type="GO" id="GO:0050660">
    <property type="term" value="F:flavin adenine dinucleotide binding"/>
    <property type="evidence" value="ECO:0007669"/>
    <property type="project" value="InterPro"/>
</dbReference>
<evidence type="ECO:0000256" key="3">
    <source>
        <dbReference type="ARBA" id="ARBA00022630"/>
    </source>
</evidence>
<dbReference type="EC" id="1.3.1.91" evidence="9"/>
<dbReference type="InterPro" id="IPR018517">
    <property type="entry name" value="tRNA_hU_synthase_CS"/>
</dbReference>
<evidence type="ECO:0000256" key="8">
    <source>
        <dbReference type="ARBA" id="ARBA00023002"/>
    </source>
</evidence>
<evidence type="ECO:0000313" key="11">
    <source>
        <dbReference type="EMBL" id="VFJ44159.1"/>
    </source>
</evidence>
<keyword evidence="3 9" id="KW-0285">Flavoprotein</keyword>
<dbReference type="EMBL" id="CAADEX010000007">
    <property type="protein sequence ID" value="VFJ44159.1"/>
    <property type="molecule type" value="Genomic_DNA"/>
</dbReference>
<keyword evidence="7 9" id="KW-0694">RNA-binding</keyword>
<gene>
    <name evidence="9" type="primary">dusA</name>
    <name evidence="11" type="ORF">BECKDK2373B_GA0170837_100747</name>
</gene>
<comment type="cofactor">
    <cofactor evidence="1 9">
        <name>FMN</name>
        <dbReference type="ChEBI" id="CHEBI:58210"/>
    </cofactor>
</comment>
<feature type="binding site" evidence="9">
    <location>
        <begin position="324"/>
        <end position="325"/>
    </location>
    <ligand>
        <name>FMN</name>
        <dbReference type="ChEBI" id="CHEBI:58210"/>
    </ligand>
</feature>
<feature type="site" description="Interacts with tRNA" evidence="9">
    <location>
        <position position="158"/>
    </location>
</feature>
<dbReference type="GO" id="GO:0102264">
    <property type="term" value="F:tRNA-dihydrouridine20 synthase activity"/>
    <property type="evidence" value="ECO:0007669"/>
    <property type="project" value="UniProtKB-EC"/>
</dbReference>
<dbReference type="NCBIfam" id="NF008774">
    <property type="entry name" value="PRK11815.1"/>
    <property type="match status" value="1"/>
</dbReference>
<dbReference type="GO" id="GO:0000049">
    <property type="term" value="F:tRNA binding"/>
    <property type="evidence" value="ECO:0007669"/>
    <property type="project" value="UniProtKB-UniRule"/>
</dbReference>
<evidence type="ECO:0000256" key="5">
    <source>
        <dbReference type="ARBA" id="ARBA00022694"/>
    </source>
</evidence>
<feature type="binding site" evidence="9">
    <location>
        <position position="232"/>
    </location>
    <ligand>
        <name>FMN</name>
        <dbReference type="ChEBI" id="CHEBI:58210"/>
    </ligand>
</feature>
<dbReference type="AlphaFoldDB" id="A0A450RY98"/>
<dbReference type="Pfam" id="PF01207">
    <property type="entry name" value="Dus"/>
    <property type="match status" value="1"/>
</dbReference>
<dbReference type="PANTHER" id="PTHR42907">
    <property type="entry name" value="FMN-LINKED OXIDOREDUCTASES SUPERFAMILY PROTEIN"/>
    <property type="match status" value="1"/>
</dbReference>
<comment type="catalytic activity">
    <reaction evidence="9">
        <text>5,6-dihydrouridine(20a) in tRNA + NADP(+) = uridine(20a) in tRNA + NADPH + H(+)</text>
        <dbReference type="Rhea" id="RHEA:53344"/>
        <dbReference type="Rhea" id="RHEA-COMP:13535"/>
        <dbReference type="Rhea" id="RHEA-COMP:13536"/>
        <dbReference type="ChEBI" id="CHEBI:15378"/>
        <dbReference type="ChEBI" id="CHEBI:57783"/>
        <dbReference type="ChEBI" id="CHEBI:58349"/>
        <dbReference type="ChEBI" id="CHEBI:65315"/>
        <dbReference type="ChEBI" id="CHEBI:74443"/>
    </reaction>
</comment>
<feature type="domain" description="DUS-like FMN-binding" evidence="10">
    <location>
        <begin position="76"/>
        <end position="405"/>
    </location>
</feature>
<feature type="binding site" evidence="9">
    <location>
        <begin position="302"/>
        <end position="304"/>
    </location>
    <ligand>
        <name>FMN</name>
        <dbReference type="ChEBI" id="CHEBI:58210"/>
    </ligand>
</feature>
<protein>
    <recommendedName>
        <fullName evidence="9">tRNA-dihydrouridine(20/20a) synthase</fullName>
        <ecNumber evidence="9">1.3.1.91</ecNumber>
    </recommendedName>
    <alternativeName>
        <fullName evidence="9">U20-specific dihydrouridine synthase</fullName>
        <shortName evidence="9">U20-specific Dus</shortName>
    </alternativeName>
    <alternativeName>
        <fullName evidence="9">tRNA-dihydrouridine synthase A</fullName>
    </alternativeName>
</protein>
<feature type="binding site" evidence="9">
    <location>
        <begin position="78"/>
        <end position="80"/>
    </location>
    <ligand>
        <name>FMN</name>
        <dbReference type="ChEBI" id="CHEBI:58210"/>
    </ligand>
</feature>
<feature type="site" description="Interacts with tRNA; defines subfamily-specific binding signature" evidence="9">
    <location>
        <position position="393"/>
    </location>
</feature>
<dbReference type="InterPro" id="IPR013785">
    <property type="entry name" value="Aldolase_TIM"/>
</dbReference>
<dbReference type="InterPro" id="IPR035587">
    <property type="entry name" value="DUS-like_FMN-bd"/>
</dbReference>
<comment type="caution">
    <text evidence="9">Lacks conserved residue(s) required for the propagation of feature annotation.</text>
</comment>
<sequence>MASKCSATKCKLRFLDHFCLVMKHNSSFAVTSSVTAMTEMETQVVTNPILPPEAYPGLGNLGGKVENRERDLRLCVAPMLDWTDRHERFFLRLITRHALLYTEMITTGALLYGDRTRFLGYDPAEHPVAAQLAGSDPRSLAECARLVEEHGYDEVNLNCGCPSPRVLSGRFGACLLAEPELVAECVFAMARAVSIPVTVKTRIGIDERDAYQDLARFVATVADAGCDTFILHARKAWLGYTPTAKIPAVSRAASQRGITGLASASRKKKGLSPTDNRKIPPLRHDVVQAIKEEFPMLRIVLNGGVENLEEAQRHLRIFDGVMIGRAAYRYPYRLALADQVIFGDAHPVPSRRDVIESFIPYVERQLAHGVPLAGMTRHILGLFSGRPGARSFRRHISEHAHLPGAGIEVIRDALGMV</sequence>
<dbReference type="Gene3D" id="1.20.120.1460">
    <property type="match status" value="1"/>
</dbReference>
<dbReference type="PANTHER" id="PTHR42907:SF1">
    <property type="entry name" value="FMN-LINKED OXIDOREDUCTASES SUPERFAMILY PROTEIN"/>
    <property type="match status" value="1"/>
</dbReference>
<evidence type="ECO:0000256" key="4">
    <source>
        <dbReference type="ARBA" id="ARBA00022643"/>
    </source>
</evidence>
<evidence type="ECO:0000256" key="9">
    <source>
        <dbReference type="HAMAP-Rule" id="MF_02041"/>
    </source>
</evidence>
<keyword evidence="2 9" id="KW-0820">tRNA-binding</keyword>
<comment type="catalytic activity">
    <reaction evidence="9">
        <text>5,6-dihydrouridine(20a) in tRNA + NAD(+) = uridine(20a) in tRNA + NADH + H(+)</text>
        <dbReference type="Rhea" id="RHEA:53348"/>
        <dbReference type="Rhea" id="RHEA-COMP:13535"/>
        <dbReference type="Rhea" id="RHEA-COMP:13536"/>
        <dbReference type="ChEBI" id="CHEBI:15378"/>
        <dbReference type="ChEBI" id="CHEBI:57540"/>
        <dbReference type="ChEBI" id="CHEBI:57945"/>
        <dbReference type="ChEBI" id="CHEBI:65315"/>
        <dbReference type="ChEBI" id="CHEBI:74443"/>
    </reaction>
</comment>
<evidence type="ECO:0000256" key="2">
    <source>
        <dbReference type="ARBA" id="ARBA00022555"/>
    </source>
</evidence>
<accession>A0A450RY98</accession>
<dbReference type="InterPro" id="IPR004653">
    <property type="entry name" value="DusA"/>
</dbReference>
<feature type="binding site" evidence="9">
    <location>
        <position position="200"/>
    </location>
    <ligand>
        <name>FMN</name>
        <dbReference type="ChEBI" id="CHEBI:58210"/>
    </ligand>
</feature>
<reference evidence="11" key="1">
    <citation type="submission" date="2019-02" db="EMBL/GenBank/DDBJ databases">
        <authorList>
            <person name="Gruber-Vodicka R. H."/>
            <person name="Seah K. B. B."/>
        </authorList>
    </citation>
    <scope>NUCLEOTIDE SEQUENCE</scope>
    <source>
        <strain evidence="11">BECK_DK47</strain>
    </source>
</reference>
<proteinExistence type="inferred from homology"/>
<keyword evidence="4 9" id="KW-0288">FMN</keyword>
<feature type="site" description="Interacts with tRNA" evidence="9">
    <location>
        <position position="277"/>
    </location>
</feature>
<evidence type="ECO:0000256" key="7">
    <source>
        <dbReference type="ARBA" id="ARBA00022884"/>
    </source>
</evidence>
<comment type="catalytic activity">
    <reaction evidence="9">
        <text>5,6-dihydrouridine(20) in tRNA + NADP(+) = uridine(20) in tRNA + NADPH + H(+)</text>
        <dbReference type="Rhea" id="RHEA:53336"/>
        <dbReference type="Rhea" id="RHEA-COMP:13533"/>
        <dbReference type="Rhea" id="RHEA-COMP:13534"/>
        <dbReference type="ChEBI" id="CHEBI:15378"/>
        <dbReference type="ChEBI" id="CHEBI:57783"/>
        <dbReference type="ChEBI" id="CHEBI:58349"/>
        <dbReference type="ChEBI" id="CHEBI:65315"/>
        <dbReference type="ChEBI" id="CHEBI:74443"/>
        <dbReference type="EC" id="1.3.1.91"/>
    </reaction>
</comment>
<dbReference type="HAMAP" id="MF_02041">
    <property type="entry name" value="DusA_subfam"/>
    <property type="match status" value="1"/>
</dbReference>
<feature type="active site" description="Proton donor" evidence="9">
    <location>
        <position position="161"/>
    </location>
</feature>
<dbReference type="GO" id="GO:0010181">
    <property type="term" value="F:FMN binding"/>
    <property type="evidence" value="ECO:0007669"/>
    <property type="project" value="UniProtKB-UniRule"/>
</dbReference>
<dbReference type="GO" id="GO:0102266">
    <property type="term" value="F:tRNA-dihydrouridine20a synthase activity"/>
    <property type="evidence" value="ECO:0007669"/>
    <property type="project" value="RHEA"/>
</dbReference>
<dbReference type="Gene3D" id="3.20.20.70">
    <property type="entry name" value="Aldolase class I"/>
    <property type="match status" value="1"/>
</dbReference>
<comment type="function">
    <text evidence="9">Catalyzes the synthesis of 5,6-dihydrouridine (D), a modified base found in the D-loop of most tRNAs, via the reduction of the C5-C6 double bond in target uridines. Specifically modifies U20 and U20a in tRNAs.</text>
</comment>
<keyword evidence="5 9" id="KW-0819">tRNA processing</keyword>
<keyword evidence="6 9" id="KW-0521">NADP</keyword>
<organism evidence="11">
    <name type="scientific">Candidatus Kentrum sp. DK</name>
    <dbReference type="NCBI Taxonomy" id="2126562"/>
    <lineage>
        <taxon>Bacteria</taxon>
        <taxon>Pseudomonadati</taxon>
        <taxon>Pseudomonadota</taxon>
        <taxon>Gammaproteobacteria</taxon>
        <taxon>Candidatus Kentrum</taxon>
    </lineage>
</organism>
<evidence type="ECO:0000256" key="6">
    <source>
        <dbReference type="ARBA" id="ARBA00022857"/>
    </source>
</evidence>
<evidence type="ECO:0000256" key="1">
    <source>
        <dbReference type="ARBA" id="ARBA00001917"/>
    </source>
</evidence>
<dbReference type="PROSITE" id="PS01136">
    <property type="entry name" value="UPF0034"/>
    <property type="match status" value="1"/>
</dbReference>
<feature type="binding site" evidence="9">
    <location>
        <position position="131"/>
    </location>
    <ligand>
        <name>FMN</name>
        <dbReference type="ChEBI" id="CHEBI:58210"/>
    </ligand>
</feature>